<gene>
    <name evidence="1" type="ORF">ASN18_0573</name>
</gene>
<accession>A0ABR5SIC1</accession>
<reference evidence="1 2" key="1">
    <citation type="submission" date="2015-11" db="EMBL/GenBank/DDBJ databases">
        <authorList>
            <person name="Lin W."/>
        </authorList>
    </citation>
    <scope>NUCLEOTIDE SEQUENCE [LARGE SCALE GENOMIC DNA]</scope>
    <source>
        <strain evidence="1 2">HCH-1</strain>
    </source>
</reference>
<proteinExistence type="predicted"/>
<evidence type="ECO:0008006" key="3">
    <source>
        <dbReference type="Google" id="ProtNLM"/>
    </source>
</evidence>
<keyword evidence="2" id="KW-1185">Reference proteome</keyword>
<organism evidence="1 2">
    <name type="scientific">Candidatus Magnetominusculus xianensis</name>
    <dbReference type="NCBI Taxonomy" id="1748249"/>
    <lineage>
        <taxon>Bacteria</taxon>
        <taxon>Pseudomonadati</taxon>
        <taxon>Nitrospirota</taxon>
        <taxon>Nitrospiria</taxon>
        <taxon>Nitrospirales</taxon>
        <taxon>Nitrospiraceae</taxon>
        <taxon>Candidatus Magnetominusculus</taxon>
    </lineage>
</organism>
<dbReference type="InterPro" id="IPR019270">
    <property type="entry name" value="DUF2283"/>
</dbReference>
<evidence type="ECO:0000313" key="2">
    <source>
        <dbReference type="Proteomes" id="UP000060487"/>
    </source>
</evidence>
<protein>
    <recommendedName>
        <fullName evidence="3">DUF2283 domain-containing protein</fullName>
    </recommendedName>
</protein>
<dbReference type="RefSeq" id="WP_085051101.1">
    <property type="nucleotide sequence ID" value="NZ_LNQR01000022.1"/>
</dbReference>
<name>A0ABR5SIC1_9BACT</name>
<evidence type="ECO:0000313" key="1">
    <source>
        <dbReference type="EMBL" id="KWT92169.1"/>
    </source>
</evidence>
<dbReference type="Pfam" id="PF10049">
    <property type="entry name" value="DUF2283"/>
    <property type="match status" value="1"/>
</dbReference>
<sequence>MDKVTLYYHKELDTLDIWFADPKDEHICEEAGDGVILKKNKDGKVIGIEKLYVSKTIGMVGKPIPFELLVA</sequence>
<dbReference type="Proteomes" id="UP000060487">
    <property type="component" value="Unassembled WGS sequence"/>
</dbReference>
<comment type="caution">
    <text evidence="1">The sequence shown here is derived from an EMBL/GenBank/DDBJ whole genome shotgun (WGS) entry which is preliminary data.</text>
</comment>
<dbReference type="EMBL" id="LNQR01000022">
    <property type="protein sequence ID" value="KWT92169.1"/>
    <property type="molecule type" value="Genomic_DNA"/>
</dbReference>